<comment type="similarity">
    <text evidence="1">Belongs to the alpha-carbonic anhydrase family.</text>
</comment>
<dbReference type="InterPro" id="IPR036398">
    <property type="entry name" value="CA_dom_sf"/>
</dbReference>
<dbReference type="SUPFAM" id="SSF51069">
    <property type="entry name" value="Carbonic anhydrase"/>
    <property type="match status" value="1"/>
</dbReference>
<evidence type="ECO:0000313" key="10">
    <source>
        <dbReference type="Proteomes" id="UP000664835"/>
    </source>
</evidence>
<evidence type="ECO:0000256" key="1">
    <source>
        <dbReference type="ARBA" id="ARBA00010718"/>
    </source>
</evidence>
<gene>
    <name evidence="9" type="ORF">J3998_09585</name>
</gene>
<feature type="region of interest" description="Disordered" evidence="7">
    <location>
        <begin position="48"/>
        <end position="78"/>
    </location>
</feature>
<feature type="domain" description="Alpha-carbonic anhydrase" evidence="8">
    <location>
        <begin position="92"/>
        <end position="318"/>
    </location>
</feature>
<reference evidence="9 10" key="1">
    <citation type="submission" date="2021-03" db="EMBL/GenBank/DDBJ databases">
        <title>Thiomicrorhabdus sp.nov.,novel sulfur-oxidizing bacteria isolated from coastal sediment.</title>
        <authorList>
            <person name="Liu X."/>
        </authorList>
    </citation>
    <scope>NUCLEOTIDE SEQUENCE [LARGE SCALE GENOMIC DNA]</scope>
    <source>
        <strain evidence="9 10">6S2-11</strain>
    </source>
</reference>
<evidence type="ECO:0000256" key="2">
    <source>
        <dbReference type="ARBA" id="ARBA00012925"/>
    </source>
</evidence>
<keyword evidence="10" id="KW-1185">Reference proteome</keyword>
<keyword evidence="5" id="KW-0456">Lyase</keyword>
<dbReference type="Pfam" id="PF00194">
    <property type="entry name" value="Carb_anhydrase"/>
    <property type="match status" value="1"/>
</dbReference>
<dbReference type="InterPro" id="IPR041891">
    <property type="entry name" value="Alpha_CA_prokaryot-like"/>
</dbReference>
<organism evidence="9 10">
    <name type="scientific">Thiomicrorhabdus marina</name>
    <dbReference type="NCBI Taxonomy" id="2818442"/>
    <lineage>
        <taxon>Bacteria</taxon>
        <taxon>Pseudomonadati</taxon>
        <taxon>Pseudomonadota</taxon>
        <taxon>Gammaproteobacteria</taxon>
        <taxon>Thiotrichales</taxon>
        <taxon>Piscirickettsiaceae</taxon>
        <taxon>Thiomicrorhabdus</taxon>
    </lineage>
</organism>
<evidence type="ECO:0000256" key="4">
    <source>
        <dbReference type="ARBA" id="ARBA00022833"/>
    </source>
</evidence>
<keyword evidence="3" id="KW-0479">Metal-binding</keyword>
<sequence length="331" mass="36988">MLMYGFSPKNIFLALGIVVGTAMWIPSLVVAQDSPLLDLGAELEQLKGKQPATEHAAPKPASIQPTTQVSPAPKKKVEPVHTAVEHRIDEPLHWGYSGSEGPKYWGELSAEFSTCKNGKNQSPIDLRDANAVGTQGLADLDIRYRDVPLKIENNGHSIQVNYPLGSYIKVGGKRYELLQYHFHTPSEHMKEGFNYPMEMHIVHRDGDGNFAVIGVIFQEGEENEYLNTLLNVLPKKTAKQKIYSALSVNPAYFIPANTEFYKYSGSLTTPPCTEGVYWMVFKQPITASAEQIQQMNEVMGVNARPVNPVNSRTILKSWSEVGQQEPIYEYY</sequence>
<evidence type="ECO:0000313" key="9">
    <source>
        <dbReference type="EMBL" id="MBO1927827.1"/>
    </source>
</evidence>
<evidence type="ECO:0000256" key="5">
    <source>
        <dbReference type="ARBA" id="ARBA00023239"/>
    </source>
</evidence>
<evidence type="ECO:0000259" key="8">
    <source>
        <dbReference type="PROSITE" id="PS51144"/>
    </source>
</evidence>
<dbReference type="Gene3D" id="3.10.200.10">
    <property type="entry name" value="Alpha carbonic anhydrase"/>
    <property type="match status" value="1"/>
</dbReference>
<dbReference type="SMART" id="SM01057">
    <property type="entry name" value="Carb_anhydrase"/>
    <property type="match status" value="1"/>
</dbReference>
<evidence type="ECO:0000256" key="3">
    <source>
        <dbReference type="ARBA" id="ARBA00022723"/>
    </source>
</evidence>
<evidence type="ECO:0000256" key="7">
    <source>
        <dbReference type="SAM" id="MobiDB-lite"/>
    </source>
</evidence>
<comment type="caution">
    <text evidence="9">The sequence shown here is derived from an EMBL/GenBank/DDBJ whole genome shotgun (WGS) entry which is preliminary data.</text>
</comment>
<dbReference type="EC" id="4.2.1.1" evidence="2"/>
<dbReference type="PANTHER" id="PTHR18952">
    <property type="entry name" value="CARBONIC ANHYDRASE"/>
    <property type="match status" value="1"/>
</dbReference>
<dbReference type="PROSITE" id="PS51144">
    <property type="entry name" value="ALPHA_CA_2"/>
    <property type="match status" value="1"/>
</dbReference>
<evidence type="ECO:0000256" key="6">
    <source>
        <dbReference type="ARBA" id="ARBA00048348"/>
    </source>
</evidence>
<keyword evidence="4" id="KW-0862">Zinc</keyword>
<dbReference type="EMBL" id="JAGETV010000018">
    <property type="protein sequence ID" value="MBO1927827.1"/>
    <property type="molecule type" value="Genomic_DNA"/>
</dbReference>
<dbReference type="PANTHER" id="PTHR18952:SF265">
    <property type="entry name" value="CARBONIC ANHYDRASE"/>
    <property type="match status" value="1"/>
</dbReference>
<dbReference type="Proteomes" id="UP000664835">
    <property type="component" value="Unassembled WGS sequence"/>
</dbReference>
<proteinExistence type="inferred from homology"/>
<protein>
    <recommendedName>
        <fullName evidence="2">carbonic anhydrase</fullName>
        <ecNumber evidence="2">4.2.1.1</ecNumber>
    </recommendedName>
</protein>
<name>A0ABS3Q689_9GAMM</name>
<accession>A0ABS3Q689</accession>
<comment type="catalytic activity">
    <reaction evidence="6">
        <text>hydrogencarbonate + H(+) = CO2 + H2O</text>
        <dbReference type="Rhea" id="RHEA:10748"/>
        <dbReference type="ChEBI" id="CHEBI:15377"/>
        <dbReference type="ChEBI" id="CHEBI:15378"/>
        <dbReference type="ChEBI" id="CHEBI:16526"/>
        <dbReference type="ChEBI" id="CHEBI:17544"/>
        <dbReference type="EC" id="4.2.1.1"/>
    </reaction>
</comment>
<dbReference type="RefSeq" id="WP_208150439.1">
    <property type="nucleotide sequence ID" value="NZ_JAGETV010000018.1"/>
</dbReference>
<dbReference type="CDD" id="cd03124">
    <property type="entry name" value="alpha_CA_prokaryotic_like"/>
    <property type="match status" value="1"/>
</dbReference>
<dbReference type="InterPro" id="IPR001148">
    <property type="entry name" value="CA_dom"/>
</dbReference>
<dbReference type="InterPro" id="IPR023561">
    <property type="entry name" value="Carbonic_anhydrase_a-class"/>
</dbReference>